<keyword evidence="4 7" id="KW-0731">Sigma factor</keyword>
<organism evidence="9 10">
    <name type="scientific">Candidatus Caccopulliclostridium gallistercoris</name>
    <dbReference type="NCBI Taxonomy" id="2840719"/>
    <lineage>
        <taxon>Bacteria</taxon>
        <taxon>Bacillati</taxon>
        <taxon>Bacillota</taxon>
        <taxon>Clostridia</taxon>
        <taxon>Candidatus Caccopulliclostridium</taxon>
    </lineage>
</organism>
<accession>A0A9D1NDU5</accession>
<comment type="caution">
    <text evidence="9">The sequence shown here is derived from an EMBL/GenBank/DDBJ whole genome shotgun (WGS) entry which is preliminary data.</text>
</comment>
<evidence type="ECO:0000256" key="6">
    <source>
        <dbReference type="ARBA" id="ARBA00023163"/>
    </source>
</evidence>
<dbReference type="Proteomes" id="UP000886861">
    <property type="component" value="Unassembled WGS sequence"/>
</dbReference>
<feature type="domain" description="HTH cro/C1-type" evidence="8">
    <location>
        <begin position="195"/>
        <end position="216"/>
    </location>
</feature>
<dbReference type="NCBIfam" id="TIGR02937">
    <property type="entry name" value="sigma70-ECF"/>
    <property type="match status" value="1"/>
</dbReference>
<evidence type="ECO:0000256" key="1">
    <source>
        <dbReference type="ARBA" id="ARBA00007788"/>
    </source>
</evidence>
<dbReference type="GO" id="GO:0016987">
    <property type="term" value="F:sigma factor activity"/>
    <property type="evidence" value="ECO:0007669"/>
    <property type="project" value="UniProtKB-KW"/>
</dbReference>
<dbReference type="InterPro" id="IPR001387">
    <property type="entry name" value="Cro/C1-type_HTH"/>
</dbReference>
<reference evidence="9" key="2">
    <citation type="journal article" date="2021" name="PeerJ">
        <title>Extensive microbial diversity within the chicken gut microbiome revealed by metagenomics and culture.</title>
        <authorList>
            <person name="Gilroy R."/>
            <person name="Ravi A."/>
            <person name="Getino M."/>
            <person name="Pursley I."/>
            <person name="Horton D.L."/>
            <person name="Alikhan N.F."/>
            <person name="Baker D."/>
            <person name="Gharbi K."/>
            <person name="Hall N."/>
            <person name="Watson M."/>
            <person name="Adriaenssens E.M."/>
            <person name="Foster-Nyarko E."/>
            <person name="Jarju S."/>
            <person name="Secka A."/>
            <person name="Antonio M."/>
            <person name="Oren A."/>
            <person name="Chaudhuri R.R."/>
            <person name="La Ragione R."/>
            <person name="Hildebrand F."/>
            <person name="Pallen M.J."/>
        </authorList>
    </citation>
    <scope>NUCLEOTIDE SEQUENCE</scope>
    <source>
        <strain evidence="9">CHK186-9395</strain>
    </source>
</reference>
<evidence type="ECO:0000256" key="5">
    <source>
        <dbReference type="ARBA" id="ARBA00023125"/>
    </source>
</evidence>
<keyword evidence="2" id="KW-0749">Sporulation</keyword>
<dbReference type="NCBIfam" id="NF004471">
    <property type="entry name" value="PRK05803.1"/>
    <property type="match status" value="1"/>
</dbReference>
<evidence type="ECO:0000313" key="9">
    <source>
        <dbReference type="EMBL" id="HIV01303.1"/>
    </source>
</evidence>
<protein>
    <recommendedName>
        <fullName evidence="7">RNA polymerase sigma factor</fullName>
    </recommendedName>
</protein>
<keyword evidence="6 7" id="KW-0804">Transcription</keyword>
<proteinExistence type="inferred from homology"/>
<dbReference type="PANTHER" id="PTHR30376:SF3">
    <property type="entry name" value="RNA POLYMERASE SIGMA FACTOR RPOH"/>
    <property type="match status" value="1"/>
</dbReference>
<dbReference type="InterPro" id="IPR050813">
    <property type="entry name" value="Sigma-70_Factor"/>
</dbReference>
<dbReference type="PANTHER" id="PTHR30376">
    <property type="entry name" value="SIGMA FACTOR RPOH HEAT SHOCK RELATED"/>
    <property type="match status" value="1"/>
</dbReference>
<dbReference type="InterPro" id="IPR013324">
    <property type="entry name" value="RNA_pol_sigma_r3/r4-like"/>
</dbReference>
<dbReference type="PROSITE" id="PS00715">
    <property type="entry name" value="SIGMA70_1"/>
    <property type="match status" value="1"/>
</dbReference>
<dbReference type="InterPro" id="IPR000943">
    <property type="entry name" value="RNA_pol_sigma70"/>
</dbReference>
<evidence type="ECO:0000259" key="8">
    <source>
        <dbReference type="PROSITE" id="PS50943"/>
    </source>
</evidence>
<dbReference type="PROSITE" id="PS00716">
    <property type="entry name" value="SIGMA70_2"/>
    <property type="match status" value="1"/>
</dbReference>
<gene>
    <name evidence="9" type="primary">sigK</name>
    <name evidence="9" type="ORF">IAA62_01960</name>
</gene>
<dbReference type="InterPro" id="IPR007630">
    <property type="entry name" value="RNA_pol_sigma70_r4"/>
</dbReference>
<dbReference type="SUPFAM" id="SSF88946">
    <property type="entry name" value="Sigma2 domain of RNA polymerase sigma factors"/>
    <property type="match status" value="1"/>
</dbReference>
<evidence type="ECO:0000256" key="2">
    <source>
        <dbReference type="ARBA" id="ARBA00022969"/>
    </source>
</evidence>
<dbReference type="Gene3D" id="1.10.10.10">
    <property type="entry name" value="Winged helix-like DNA-binding domain superfamily/Winged helix DNA-binding domain"/>
    <property type="match status" value="1"/>
</dbReference>
<dbReference type="InterPro" id="IPR014284">
    <property type="entry name" value="RNA_pol_sigma-70_dom"/>
</dbReference>
<dbReference type="PIRSF" id="PIRSF000770">
    <property type="entry name" value="RNA_pol_sigma-SigE/K"/>
    <property type="match status" value="1"/>
</dbReference>
<keyword evidence="5 7" id="KW-0238">DNA-binding</keyword>
<dbReference type="Pfam" id="PF04545">
    <property type="entry name" value="Sigma70_r4"/>
    <property type="match status" value="1"/>
</dbReference>
<dbReference type="InterPro" id="IPR036388">
    <property type="entry name" value="WH-like_DNA-bd_sf"/>
</dbReference>
<name>A0A9D1NDU5_9FIRM</name>
<dbReference type="PROSITE" id="PS50943">
    <property type="entry name" value="HTH_CROC1"/>
    <property type="match status" value="1"/>
</dbReference>
<evidence type="ECO:0000313" key="10">
    <source>
        <dbReference type="Proteomes" id="UP000886861"/>
    </source>
</evidence>
<sequence length="230" mass="26206">MVFENFMLFMNKIMLFSSYVNNASGFPKPLTPEEEKMYFEKFKNGDNKAKEILINHNLRLVAHIVKKYSGAGEADDLISVGSIGLIKAINNFEYGKGTQLSTYAARCIENEILMLIRMNKKHKKVLSIQESLGRDKDGNEIELLDVLPGLDDEVYNIVENNILTEKINKIIKEKLPEREAEIIRLRYGLGGKPALTQREVAVKLNISRSYISRLETKAIAVIKEELEAER</sequence>
<evidence type="ECO:0000256" key="3">
    <source>
        <dbReference type="ARBA" id="ARBA00023015"/>
    </source>
</evidence>
<dbReference type="CDD" id="cd06171">
    <property type="entry name" value="Sigma70_r4"/>
    <property type="match status" value="1"/>
</dbReference>
<dbReference type="PRINTS" id="PR00046">
    <property type="entry name" value="SIGMA70FCT"/>
</dbReference>
<dbReference type="Gene3D" id="1.20.120.1810">
    <property type="match status" value="1"/>
</dbReference>
<comment type="function">
    <text evidence="7">Sigma factors are initiation factors that promote the attachment of RNA polymerase to specific initiation sites and are then released.</text>
</comment>
<dbReference type="InterPro" id="IPR013325">
    <property type="entry name" value="RNA_pol_sigma_r2"/>
</dbReference>
<evidence type="ECO:0000256" key="4">
    <source>
        <dbReference type="ARBA" id="ARBA00023082"/>
    </source>
</evidence>
<dbReference type="GO" id="GO:0003677">
    <property type="term" value="F:DNA binding"/>
    <property type="evidence" value="ECO:0007669"/>
    <property type="project" value="UniProtKB-KW"/>
</dbReference>
<dbReference type="GO" id="GO:0030435">
    <property type="term" value="P:sporulation resulting in formation of a cellular spore"/>
    <property type="evidence" value="ECO:0007669"/>
    <property type="project" value="UniProtKB-KW"/>
</dbReference>
<comment type="similarity">
    <text evidence="1 7">Belongs to the sigma-70 factor family.</text>
</comment>
<dbReference type="AlphaFoldDB" id="A0A9D1NDU5"/>
<dbReference type="EMBL" id="DVOJ01000007">
    <property type="protein sequence ID" value="HIV01303.1"/>
    <property type="molecule type" value="Genomic_DNA"/>
</dbReference>
<evidence type="ECO:0000256" key="7">
    <source>
        <dbReference type="RuleBase" id="RU362124"/>
    </source>
</evidence>
<dbReference type="SUPFAM" id="SSF88659">
    <property type="entry name" value="Sigma3 and sigma4 domains of RNA polymerase sigma factors"/>
    <property type="match status" value="1"/>
</dbReference>
<dbReference type="GO" id="GO:0006352">
    <property type="term" value="P:DNA-templated transcription initiation"/>
    <property type="evidence" value="ECO:0007669"/>
    <property type="project" value="InterPro"/>
</dbReference>
<dbReference type="InterPro" id="IPR007627">
    <property type="entry name" value="RNA_pol_sigma70_r2"/>
</dbReference>
<keyword evidence="3 7" id="KW-0805">Transcription regulation</keyword>
<reference evidence="9" key="1">
    <citation type="submission" date="2020-10" db="EMBL/GenBank/DDBJ databases">
        <authorList>
            <person name="Gilroy R."/>
        </authorList>
    </citation>
    <scope>NUCLEOTIDE SEQUENCE</scope>
    <source>
        <strain evidence="9">CHK186-9395</strain>
    </source>
</reference>
<dbReference type="Pfam" id="PF04542">
    <property type="entry name" value="Sigma70_r2"/>
    <property type="match status" value="1"/>
</dbReference>